<keyword evidence="6" id="KW-1185">Reference proteome</keyword>
<dbReference type="GO" id="GO:0016603">
    <property type="term" value="F:glutaminyl-peptide cyclotransferase activity"/>
    <property type="evidence" value="ECO:0007669"/>
    <property type="project" value="InterPro"/>
</dbReference>
<dbReference type="InterPro" id="IPR037457">
    <property type="entry name" value="M28_QC"/>
</dbReference>
<dbReference type="Pfam" id="PF04389">
    <property type="entry name" value="Peptidase_M28"/>
    <property type="match status" value="1"/>
</dbReference>
<dbReference type="RefSeq" id="XP_033668470.1">
    <property type="nucleotide sequence ID" value="XM_033806312.1"/>
</dbReference>
<keyword evidence="2" id="KW-0012">Acyltransferase</keyword>
<sequence length="361" mass="40627">MYIADALVCILPLLPESTAYTTLSNIALHSLPDPGQEFEFSNGALLSPILVPRVPGSKGSRDVLNHFANFFFETLPEWKITLQNSTSTTPTSDGNEIPFTNLVATRDPPWTDGTGDVSRLVLAAHYDSKSTPVGFIGATDSAASCAMLLHIARSVEQALAKKWEFEQKQAHDKDLNGGTGIQILLFDGEEAFGTWTSTDSLYGARSLAEEWETLAYSPWSEYHSPLSAIQLFVLLDLLGEENPKVPSYFKTTHWAYQRMADVEKRLREQDLLRSSRSQFLPEAHKKDTDLWIGGYIEDDHTPFMMRGVEILHMIPSPYPRTWHTMDDDGDHLHIDTVEDWAKVMLGFAAEWMDLDGWFDVR</sequence>
<name>A0A6A6CKK9_ZASCE</name>
<accession>A0A6A6CKK9</accession>
<dbReference type="CDD" id="cd03880">
    <property type="entry name" value="M28_QC_like"/>
    <property type="match status" value="1"/>
</dbReference>
<dbReference type="GO" id="GO:0006508">
    <property type="term" value="P:proteolysis"/>
    <property type="evidence" value="ECO:0007669"/>
    <property type="project" value="UniProtKB-KW"/>
</dbReference>
<protein>
    <recommendedName>
        <fullName evidence="3">Peptide hydrolase</fullName>
        <ecNumber evidence="3">3.4.-.-</ecNumber>
    </recommendedName>
</protein>
<organism evidence="5 6">
    <name type="scientific">Zasmidium cellare ATCC 36951</name>
    <dbReference type="NCBI Taxonomy" id="1080233"/>
    <lineage>
        <taxon>Eukaryota</taxon>
        <taxon>Fungi</taxon>
        <taxon>Dikarya</taxon>
        <taxon>Ascomycota</taxon>
        <taxon>Pezizomycotina</taxon>
        <taxon>Dothideomycetes</taxon>
        <taxon>Dothideomycetidae</taxon>
        <taxon>Mycosphaerellales</taxon>
        <taxon>Mycosphaerellaceae</taxon>
        <taxon>Zasmidium</taxon>
    </lineage>
</organism>
<evidence type="ECO:0000256" key="1">
    <source>
        <dbReference type="ARBA" id="ARBA00022679"/>
    </source>
</evidence>
<dbReference type="AlphaFoldDB" id="A0A6A6CKK9"/>
<reference evidence="5" key="1">
    <citation type="journal article" date="2020" name="Stud. Mycol.">
        <title>101 Dothideomycetes genomes: a test case for predicting lifestyles and emergence of pathogens.</title>
        <authorList>
            <person name="Haridas S."/>
            <person name="Albert R."/>
            <person name="Binder M."/>
            <person name="Bloem J."/>
            <person name="Labutti K."/>
            <person name="Salamov A."/>
            <person name="Andreopoulos B."/>
            <person name="Baker S."/>
            <person name="Barry K."/>
            <person name="Bills G."/>
            <person name="Bluhm B."/>
            <person name="Cannon C."/>
            <person name="Castanera R."/>
            <person name="Culley D."/>
            <person name="Daum C."/>
            <person name="Ezra D."/>
            <person name="Gonzalez J."/>
            <person name="Henrissat B."/>
            <person name="Kuo A."/>
            <person name="Liang C."/>
            <person name="Lipzen A."/>
            <person name="Lutzoni F."/>
            <person name="Magnuson J."/>
            <person name="Mondo S."/>
            <person name="Nolan M."/>
            <person name="Ohm R."/>
            <person name="Pangilinan J."/>
            <person name="Park H.-J."/>
            <person name="Ramirez L."/>
            <person name="Alfaro M."/>
            <person name="Sun H."/>
            <person name="Tritt A."/>
            <person name="Yoshinaga Y."/>
            <person name="Zwiers L.-H."/>
            <person name="Turgeon B."/>
            <person name="Goodwin S."/>
            <person name="Spatafora J."/>
            <person name="Crous P."/>
            <person name="Grigoriev I."/>
        </authorList>
    </citation>
    <scope>NUCLEOTIDE SEQUENCE</scope>
    <source>
        <strain evidence="5">ATCC 36951</strain>
    </source>
</reference>
<comment type="similarity">
    <text evidence="3">Belongs to the peptidase M28 family.</text>
</comment>
<dbReference type="EMBL" id="ML993593">
    <property type="protein sequence ID" value="KAF2167581.1"/>
    <property type="molecule type" value="Genomic_DNA"/>
</dbReference>
<dbReference type="PANTHER" id="PTHR12283">
    <property type="entry name" value="GLUTAMINYL-PEPTIDE CYCLOTRANSFERASE"/>
    <property type="match status" value="1"/>
</dbReference>
<evidence type="ECO:0000313" key="6">
    <source>
        <dbReference type="Proteomes" id="UP000799537"/>
    </source>
</evidence>
<dbReference type="SUPFAM" id="SSF53187">
    <property type="entry name" value="Zn-dependent exopeptidases"/>
    <property type="match status" value="1"/>
</dbReference>
<dbReference type="OrthoDB" id="3907302at2759"/>
<keyword evidence="3" id="KW-0645">Protease</keyword>
<dbReference type="PANTHER" id="PTHR12283:SF6">
    <property type="entry name" value="GLUTAMINYL-PEPTIDE CYCLOTRANSFERASE-RELATED"/>
    <property type="match status" value="1"/>
</dbReference>
<dbReference type="GO" id="GO:0008270">
    <property type="term" value="F:zinc ion binding"/>
    <property type="evidence" value="ECO:0007669"/>
    <property type="project" value="TreeGrafter"/>
</dbReference>
<evidence type="ECO:0000313" key="5">
    <source>
        <dbReference type="EMBL" id="KAF2167581.1"/>
    </source>
</evidence>
<keyword evidence="3" id="KW-0862">Zinc</keyword>
<evidence type="ECO:0000256" key="3">
    <source>
        <dbReference type="RuleBase" id="RU361240"/>
    </source>
</evidence>
<dbReference type="EC" id="3.4.-.-" evidence="3"/>
<keyword evidence="3" id="KW-0479">Metal-binding</keyword>
<dbReference type="InterPro" id="IPR007484">
    <property type="entry name" value="Peptidase_M28"/>
</dbReference>
<gene>
    <name evidence="5" type="ORF">M409DRAFT_22385</name>
</gene>
<dbReference type="GO" id="GO:0008233">
    <property type="term" value="F:peptidase activity"/>
    <property type="evidence" value="ECO:0007669"/>
    <property type="project" value="UniProtKB-KW"/>
</dbReference>
<keyword evidence="3" id="KW-0378">Hydrolase</keyword>
<evidence type="ECO:0000259" key="4">
    <source>
        <dbReference type="Pfam" id="PF04389"/>
    </source>
</evidence>
<evidence type="ECO:0000256" key="2">
    <source>
        <dbReference type="ARBA" id="ARBA00023315"/>
    </source>
</evidence>
<dbReference type="InterPro" id="IPR040234">
    <property type="entry name" value="QC/QCL"/>
</dbReference>
<dbReference type="Gene3D" id="3.40.630.10">
    <property type="entry name" value="Zn peptidases"/>
    <property type="match status" value="1"/>
</dbReference>
<dbReference type="Proteomes" id="UP000799537">
    <property type="component" value="Unassembled WGS sequence"/>
</dbReference>
<feature type="domain" description="Peptidase M28" evidence="4">
    <location>
        <begin position="118"/>
        <end position="347"/>
    </location>
</feature>
<keyword evidence="1" id="KW-0808">Transferase</keyword>
<proteinExistence type="inferred from homology"/>
<dbReference type="GeneID" id="54559584"/>